<comment type="caution">
    <text evidence="2">The sequence shown here is derived from an EMBL/GenBank/DDBJ whole genome shotgun (WGS) entry which is preliminary data.</text>
</comment>
<sequence length="563" mass="62142">MIPPMISPDAPSGERQVFERLASDPQTDGWIVLHSLALANHVRQAQGEADFVVFVPGYGVAVIEVKSHKKVARTSDGQWRLGNHAPTGRGPFQQADEAMHSIRGYLHAHGADLRAVPLVSGVWFTHVRARVTLPSSPEWHDWQLLDLDDFRTGAARAVRRLLIEGRDQLSGRLPALRELPQQPDSMAVGSLVAKLRPRFDVTVGAADVRRDRESQLAAFLDEQYEALDAMADNRSVLFTGPAGSGKTFLALEAARRAQANGIPGRLLCFNRLLGKHLRSAIQPSEAFAIGTLHRELLRIAGVTPPARPDDVYWDELLATATDRLLDGNFARDVLIVDELQDLAKPEYLDVLDLLVKGGLAGGQCLFFGDFERQALYDLEDGRAALRARIADLACHTLMTNCRNRPRIGSAVELLAAMSPGYKRYRRQDDGAQPRYYWYGTAEEQEAKTIQAIRDLKAEGYEFEEIVLLSPRRGGSIAATTTDQWLTQILIAEDGTKPRRGRLRYTTVHAFKGLETPAVVLTDIDDATAPGFDALLYVGLTRPTDRLSLVGTRAALRPKLGSLK</sequence>
<feature type="domain" description="AAA+ ATPase" evidence="1">
    <location>
        <begin position="232"/>
        <end position="541"/>
    </location>
</feature>
<dbReference type="SMART" id="SM00382">
    <property type="entry name" value="AAA"/>
    <property type="match status" value="1"/>
</dbReference>
<name>A0A934KI56_9BACT</name>
<dbReference type="Pfam" id="PF13191">
    <property type="entry name" value="AAA_16"/>
    <property type="match status" value="1"/>
</dbReference>
<dbReference type="Pfam" id="PF08378">
    <property type="entry name" value="NERD"/>
    <property type="match status" value="1"/>
</dbReference>
<dbReference type="EMBL" id="JAEKNQ010000032">
    <property type="protein sequence ID" value="MBJ7603128.1"/>
    <property type="molecule type" value="Genomic_DNA"/>
</dbReference>
<dbReference type="GO" id="GO:0005524">
    <property type="term" value="F:ATP binding"/>
    <property type="evidence" value="ECO:0007669"/>
    <property type="project" value="InterPro"/>
</dbReference>
<proteinExistence type="predicted"/>
<dbReference type="PANTHER" id="PTHR11070">
    <property type="entry name" value="UVRD / RECB / PCRA DNA HELICASE FAMILY MEMBER"/>
    <property type="match status" value="1"/>
</dbReference>
<reference evidence="2 3" key="1">
    <citation type="submission" date="2020-10" db="EMBL/GenBank/DDBJ databases">
        <title>Ca. Dormibacterota MAGs.</title>
        <authorList>
            <person name="Montgomery K."/>
        </authorList>
    </citation>
    <scope>NUCLEOTIDE SEQUENCE [LARGE SCALE GENOMIC DNA]</scope>
    <source>
        <strain evidence="2">SC8811_S16_3</strain>
    </source>
</reference>
<evidence type="ECO:0000259" key="1">
    <source>
        <dbReference type="SMART" id="SM00382"/>
    </source>
</evidence>
<dbReference type="InterPro" id="IPR000212">
    <property type="entry name" value="DNA_helicase_UvrD/REP"/>
</dbReference>
<dbReference type="GO" id="GO:0000725">
    <property type="term" value="P:recombinational repair"/>
    <property type="evidence" value="ECO:0007669"/>
    <property type="project" value="TreeGrafter"/>
</dbReference>
<gene>
    <name evidence="2" type="ORF">JF888_08075</name>
</gene>
<evidence type="ECO:0000313" key="2">
    <source>
        <dbReference type="EMBL" id="MBJ7603128.1"/>
    </source>
</evidence>
<dbReference type="InterPro" id="IPR027785">
    <property type="entry name" value="UvrD-like_helicase_C"/>
</dbReference>
<dbReference type="Gene3D" id="3.40.50.300">
    <property type="entry name" value="P-loop containing nucleotide triphosphate hydrolases"/>
    <property type="match status" value="2"/>
</dbReference>
<dbReference type="Pfam" id="PF13538">
    <property type="entry name" value="UvrD_C_2"/>
    <property type="match status" value="1"/>
</dbReference>
<organism evidence="2 3">
    <name type="scientific">Candidatus Dormiibacter inghamiae</name>
    <dbReference type="NCBI Taxonomy" id="3127013"/>
    <lineage>
        <taxon>Bacteria</taxon>
        <taxon>Bacillati</taxon>
        <taxon>Candidatus Dormiibacterota</taxon>
        <taxon>Candidatus Dormibacteria</taxon>
        <taxon>Candidatus Dormibacterales</taxon>
        <taxon>Candidatus Dormibacteraceae</taxon>
        <taxon>Candidatus Dormiibacter</taxon>
    </lineage>
</organism>
<dbReference type="GO" id="GO:0003677">
    <property type="term" value="F:DNA binding"/>
    <property type="evidence" value="ECO:0007669"/>
    <property type="project" value="InterPro"/>
</dbReference>
<dbReference type="AlphaFoldDB" id="A0A934KI56"/>
<dbReference type="InterPro" id="IPR027417">
    <property type="entry name" value="P-loop_NTPase"/>
</dbReference>
<dbReference type="SUPFAM" id="SSF52540">
    <property type="entry name" value="P-loop containing nucleoside triphosphate hydrolases"/>
    <property type="match status" value="1"/>
</dbReference>
<protein>
    <submittedName>
        <fullName evidence="2">NERD domain-containing protein</fullName>
    </submittedName>
</protein>
<dbReference type="InterPro" id="IPR041664">
    <property type="entry name" value="AAA_16"/>
</dbReference>
<accession>A0A934KI56</accession>
<dbReference type="InterPro" id="IPR003593">
    <property type="entry name" value="AAA+_ATPase"/>
</dbReference>
<dbReference type="InterPro" id="IPR011528">
    <property type="entry name" value="NERD"/>
</dbReference>
<dbReference type="GO" id="GO:0043138">
    <property type="term" value="F:3'-5' DNA helicase activity"/>
    <property type="evidence" value="ECO:0007669"/>
    <property type="project" value="TreeGrafter"/>
</dbReference>
<evidence type="ECO:0000313" key="3">
    <source>
        <dbReference type="Proteomes" id="UP000620075"/>
    </source>
</evidence>
<dbReference type="PANTHER" id="PTHR11070:SF2">
    <property type="entry name" value="ATP-DEPENDENT DNA HELICASE SRS2"/>
    <property type="match status" value="1"/>
</dbReference>
<dbReference type="Proteomes" id="UP000620075">
    <property type="component" value="Unassembled WGS sequence"/>
</dbReference>